<evidence type="ECO:0000256" key="12">
    <source>
        <dbReference type="ARBA" id="ARBA00048610"/>
    </source>
</evidence>
<dbReference type="STRING" id="1434110.MSHOH_3525"/>
<dbReference type="GO" id="GO:0005886">
    <property type="term" value="C:plasma membrane"/>
    <property type="evidence" value="ECO:0007669"/>
    <property type="project" value="UniProtKB-SubCell"/>
</dbReference>
<evidence type="ECO:0000256" key="1">
    <source>
        <dbReference type="ARBA" id="ARBA00004202"/>
    </source>
</evidence>
<keyword evidence="2" id="KW-0813">Transport</keyword>
<evidence type="ECO:0000256" key="6">
    <source>
        <dbReference type="ARBA" id="ARBA00022967"/>
    </source>
</evidence>
<evidence type="ECO:0000256" key="3">
    <source>
        <dbReference type="ARBA" id="ARBA00022475"/>
    </source>
</evidence>
<keyword evidence="5" id="KW-0067">ATP-binding</keyword>
<comment type="subunit">
    <text evidence="9">The complex is composed of two ATP-binding proteins (NikD and NikE), two transmembrane proteins (NikB and NikC) and a solute-binding protein (NikA).</text>
</comment>
<dbReference type="GeneID" id="24832870"/>
<dbReference type="InterPro" id="IPR027417">
    <property type="entry name" value="P-loop_NTPase"/>
</dbReference>
<evidence type="ECO:0000256" key="8">
    <source>
        <dbReference type="ARBA" id="ARBA00023136"/>
    </source>
</evidence>
<keyword evidence="6" id="KW-1278">Translocase</keyword>
<evidence type="ECO:0000256" key="2">
    <source>
        <dbReference type="ARBA" id="ARBA00022448"/>
    </source>
</evidence>
<dbReference type="CDD" id="cd03257">
    <property type="entry name" value="ABC_NikE_OppD_transporters"/>
    <property type="match status" value="1"/>
</dbReference>
<keyword evidence="8" id="KW-0472">Membrane</keyword>
<name>A0A0E3SIU6_9EURY</name>
<dbReference type="PANTHER" id="PTHR43297">
    <property type="entry name" value="OLIGOPEPTIDE TRANSPORT ATP-BINDING PROTEIN APPD"/>
    <property type="match status" value="1"/>
</dbReference>
<evidence type="ECO:0000313" key="15">
    <source>
        <dbReference type="Proteomes" id="UP000033101"/>
    </source>
</evidence>
<dbReference type="SUPFAM" id="SSF52540">
    <property type="entry name" value="P-loop containing nucleoside triphosphate hydrolases"/>
    <property type="match status" value="1"/>
</dbReference>
<comment type="catalytic activity">
    <reaction evidence="12">
        <text>Ni(2+)(out) + ATP + H2O = Ni(2+)(in) + ADP + phosphate + H(+)</text>
        <dbReference type="Rhea" id="RHEA:15557"/>
        <dbReference type="ChEBI" id="CHEBI:15377"/>
        <dbReference type="ChEBI" id="CHEBI:15378"/>
        <dbReference type="ChEBI" id="CHEBI:30616"/>
        <dbReference type="ChEBI" id="CHEBI:43474"/>
        <dbReference type="ChEBI" id="CHEBI:49786"/>
        <dbReference type="ChEBI" id="CHEBI:456216"/>
        <dbReference type="EC" id="7.2.2.11"/>
    </reaction>
    <physiologicalReaction direction="left-to-right" evidence="12">
        <dbReference type="Rhea" id="RHEA:15558"/>
    </physiologicalReaction>
</comment>
<dbReference type="GO" id="GO:0016887">
    <property type="term" value="F:ATP hydrolysis activity"/>
    <property type="evidence" value="ECO:0007669"/>
    <property type="project" value="InterPro"/>
</dbReference>
<dbReference type="SMART" id="SM00382">
    <property type="entry name" value="AAA"/>
    <property type="match status" value="1"/>
</dbReference>
<dbReference type="NCBIfam" id="TIGR01727">
    <property type="entry name" value="oligo_HPY"/>
    <property type="match status" value="1"/>
</dbReference>
<dbReference type="PROSITE" id="PS50893">
    <property type="entry name" value="ABC_TRANSPORTER_2"/>
    <property type="match status" value="1"/>
</dbReference>
<evidence type="ECO:0000259" key="13">
    <source>
        <dbReference type="PROSITE" id="PS50893"/>
    </source>
</evidence>
<dbReference type="PANTHER" id="PTHR43297:SF13">
    <property type="entry name" value="NICKEL ABC TRANSPORTER, ATP-BINDING PROTEIN"/>
    <property type="match status" value="1"/>
</dbReference>
<evidence type="ECO:0000256" key="9">
    <source>
        <dbReference type="ARBA" id="ARBA00038669"/>
    </source>
</evidence>
<dbReference type="InterPro" id="IPR050388">
    <property type="entry name" value="ABC_Ni/Peptide_Import"/>
</dbReference>
<organism evidence="14 15">
    <name type="scientific">Methanosarcina horonobensis HB-1 = JCM 15518</name>
    <dbReference type="NCBI Taxonomy" id="1434110"/>
    <lineage>
        <taxon>Archaea</taxon>
        <taxon>Methanobacteriati</taxon>
        <taxon>Methanobacteriota</taxon>
        <taxon>Stenosarchaea group</taxon>
        <taxon>Methanomicrobia</taxon>
        <taxon>Methanosarcinales</taxon>
        <taxon>Methanosarcinaceae</taxon>
        <taxon>Methanosarcina</taxon>
    </lineage>
</organism>
<keyword evidence="7" id="KW-0406">Ion transport</keyword>
<proteinExistence type="predicted"/>
<dbReference type="HOGENOM" id="CLU_000604_1_23_2"/>
<dbReference type="KEGG" id="mhor:MSHOH_3525"/>
<dbReference type="InterPro" id="IPR003439">
    <property type="entry name" value="ABC_transporter-like_ATP-bd"/>
</dbReference>
<dbReference type="InterPro" id="IPR013563">
    <property type="entry name" value="Oligopep_ABC_C"/>
</dbReference>
<dbReference type="GO" id="GO:0015833">
    <property type="term" value="P:peptide transport"/>
    <property type="evidence" value="ECO:0007669"/>
    <property type="project" value="InterPro"/>
</dbReference>
<evidence type="ECO:0000313" key="14">
    <source>
        <dbReference type="EMBL" id="AKB80008.1"/>
    </source>
</evidence>
<evidence type="ECO:0000256" key="10">
    <source>
        <dbReference type="ARBA" id="ARBA00039098"/>
    </source>
</evidence>
<feature type="domain" description="ABC transporter" evidence="13">
    <location>
        <begin position="12"/>
        <end position="258"/>
    </location>
</feature>
<dbReference type="PATRIC" id="fig|1434110.4.peg.4518"/>
<dbReference type="Gene3D" id="3.40.50.300">
    <property type="entry name" value="P-loop containing nucleotide triphosphate hydrolases"/>
    <property type="match status" value="1"/>
</dbReference>
<sequence>MSAGIVNALLEVKDLQVFFKGIKTITALSGISFSIGESETLALVGETGCGKSVVAHAIMRLLPSESRVKGIVKFRGKNLLELSEKEMIEIRGKEIGIIFQNPSLALNPVYSIGHQLAEPLHVHRKEKKERALSMAAGALKNMGFANATEYVRYYPSWCSGGMNQRFLIAASTMLDPALLIADEPGKGLDRKCMSELETELKKLKVEKKTALLLISHDLGFVKRLADRVAVMYAGEIVEIADSSSVFESPLHPYSKGLLNSLPEKGFIPIPGFSPSLSNPPSGCRFHPRCSLRKMHCTENHPDLTEINGRAVRCFLYH</sequence>
<keyword evidence="4" id="KW-0547">Nucleotide-binding</keyword>
<protein>
    <recommendedName>
        <fullName evidence="11">Nickel import system ATP-binding protein NikD</fullName>
        <ecNumber evidence="10">7.2.2.11</ecNumber>
    </recommendedName>
</protein>
<dbReference type="OrthoDB" id="18209at2157"/>
<gene>
    <name evidence="14" type="ORF">MSHOH_3525</name>
</gene>
<dbReference type="Pfam" id="PF08352">
    <property type="entry name" value="oligo_HPY"/>
    <property type="match status" value="1"/>
</dbReference>
<dbReference type="Pfam" id="PF00005">
    <property type="entry name" value="ABC_tran"/>
    <property type="match status" value="1"/>
</dbReference>
<evidence type="ECO:0000256" key="11">
    <source>
        <dbReference type="ARBA" id="ARBA00044143"/>
    </source>
</evidence>
<dbReference type="EMBL" id="CP009516">
    <property type="protein sequence ID" value="AKB80008.1"/>
    <property type="molecule type" value="Genomic_DNA"/>
</dbReference>
<evidence type="ECO:0000256" key="7">
    <source>
        <dbReference type="ARBA" id="ARBA00023065"/>
    </source>
</evidence>
<accession>A0A0E3SIU6</accession>
<dbReference type="RefSeq" id="WP_048141990.1">
    <property type="nucleotide sequence ID" value="NZ_CP009516.1"/>
</dbReference>
<dbReference type="GO" id="GO:0015413">
    <property type="term" value="F:ABC-type nickel transporter activity"/>
    <property type="evidence" value="ECO:0007669"/>
    <property type="project" value="UniProtKB-EC"/>
</dbReference>
<dbReference type="Proteomes" id="UP000033101">
    <property type="component" value="Chromosome"/>
</dbReference>
<dbReference type="InterPro" id="IPR003593">
    <property type="entry name" value="AAA+_ATPase"/>
</dbReference>
<keyword evidence="3" id="KW-1003">Cell membrane</keyword>
<reference evidence="14 15" key="1">
    <citation type="submission" date="2014-07" db="EMBL/GenBank/DDBJ databases">
        <title>Methanogenic archaea and the global carbon cycle.</title>
        <authorList>
            <person name="Henriksen J.R."/>
            <person name="Luke J."/>
            <person name="Reinhart S."/>
            <person name="Benedict M.N."/>
            <person name="Youngblut N.D."/>
            <person name="Metcalf M.E."/>
            <person name="Whitaker R.J."/>
            <person name="Metcalf W.W."/>
        </authorList>
    </citation>
    <scope>NUCLEOTIDE SEQUENCE [LARGE SCALE GENOMIC DNA]</scope>
    <source>
        <strain evidence="14 15">HB-1</strain>
    </source>
</reference>
<evidence type="ECO:0000256" key="5">
    <source>
        <dbReference type="ARBA" id="ARBA00022840"/>
    </source>
</evidence>
<comment type="subcellular location">
    <subcellularLocation>
        <location evidence="1">Cell membrane</location>
        <topology evidence="1">Peripheral membrane protein</topology>
    </subcellularLocation>
</comment>
<evidence type="ECO:0000256" key="4">
    <source>
        <dbReference type="ARBA" id="ARBA00022741"/>
    </source>
</evidence>
<dbReference type="GO" id="GO:0005524">
    <property type="term" value="F:ATP binding"/>
    <property type="evidence" value="ECO:0007669"/>
    <property type="project" value="UniProtKB-KW"/>
</dbReference>
<dbReference type="AlphaFoldDB" id="A0A0E3SIU6"/>
<dbReference type="EC" id="7.2.2.11" evidence="10"/>
<keyword evidence="15" id="KW-1185">Reference proteome</keyword>